<sequence>MKQLTTITLGLCVAAAALAGCGGGNGSSSGDKGEVVDGGTFTMAFTADPGNLDPQMSVSTALFSISQLSYDHLLNMDADDGSIQSGLATDWKVDGKTASFTLADGITCSDGSALTATDVADNINFVADPKNKSPFLGAFLPPGAKAEADDDAGTLTITLAAPAPFVLQGLANLPIVCAKGLADRDTLADGTDGTGPYELTDLAPDDQYTYQIRDGYTWGPDGASTDTKGLPDTIVVKIVQNESTAANLLLSGDLNAAIVDGPDRKRLDAAGLDAYDITALMGEQWYNQNEGHATSDPEIRKALTQALDLEQLQKVLTSGNGGPATTLSAIDPVACPGDSVSGALPESDPAAAKSVLEAADLPDLTLLYSAASSAGATAAAELAVQEWADAGVTVKATSQSAASVQQALFGSGDWDIAWVALNVNSPDQLVPFLSGPGVADGGTNFAGIDNDAYNSGVAQATEMTGQDGCDTWLDAESNLFNDADVVPFANNASKVYEKGASFDYPGQMAPMSIRMLAQ</sequence>
<dbReference type="RefSeq" id="WP_344771731.1">
    <property type="nucleotide sequence ID" value="NZ_BAABAH010000001.1"/>
</dbReference>
<comment type="similarity">
    <text evidence="2">Belongs to the bacterial solute-binding protein 5 family.</text>
</comment>
<feature type="chain" id="PRO_5046061968" evidence="5">
    <location>
        <begin position="20"/>
        <end position="518"/>
    </location>
</feature>
<comment type="caution">
    <text evidence="7">The sequence shown here is derived from an EMBL/GenBank/DDBJ whole genome shotgun (WGS) entry which is preliminary data.</text>
</comment>
<feature type="signal peptide" evidence="5">
    <location>
        <begin position="1"/>
        <end position="19"/>
    </location>
</feature>
<dbReference type="PANTHER" id="PTHR30290:SF10">
    <property type="entry name" value="PERIPLASMIC OLIGOPEPTIDE-BINDING PROTEIN-RELATED"/>
    <property type="match status" value="1"/>
</dbReference>
<evidence type="ECO:0000256" key="4">
    <source>
        <dbReference type="ARBA" id="ARBA00022729"/>
    </source>
</evidence>
<evidence type="ECO:0000313" key="7">
    <source>
        <dbReference type="EMBL" id="GAA3801330.1"/>
    </source>
</evidence>
<dbReference type="Gene3D" id="3.40.190.10">
    <property type="entry name" value="Periplasmic binding protein-like II"/>
    <property type="match status" value="1"/>
</dbReference>
<proteinExistence type="inferred from homology"/>
<feature type="domain" description="Solute-binding protein family 5" evidence="6">
    <location>
        <begin position="83"/>
        <end position="428"/>
    </location>
</feature>
<dbReference type="EMBL" id="BAABAH010000001">
    <property type="protein sequence ID" value="GAA3801330.1"/>
    <property type="molecule type" value="Genomic_DNA"/>
</dbReference>
<organism evidence="7 8">
    <name type="scientific">Nocardioides panacisoli</name>
    <dbReference type="NCBI Taxonomy" id="627624"/>
    <lineage>
        <taxon>Bacteria</taxon>
        <taxon>Bacillati</taxon>
        <taxon>Actinomycetota</taxon>
        <taxon>Actinomycetes</taxon>
        <taxon>Propionibacteriales</taxon>
        <taxon>Nocardioidaceae</taxon>
        <taxon>Nocardioides</taxon>
    </lineage>
</organism>
<dbReference type="InterPro" id="IPR000914">
    <property type="entry name" value="SBP_5_dom"/>
</dbReference>
<dbReference type="Pfam" id="PF00496">
    <property type="entry name" value="SBP_bac_5"/>
    <property type="match status" value="1"/>
</dbReference>
<evidence type="ECO:0000256" key="3">
    <source>
        <dbReference type="ARBA" id="ARBA00022448"/>
    </source>
</evidence>
<dbReference type="InterPro" id="IPR030678">
    <property type="entry name" value="Peptide/Ni-bd"/>
</dbReference>
<accession>A0ABP7HPQ8</accession>
<dbReference type="PROSITE" id="PS51257">
    <property type="entry name" value="PROKAR_LIPOPROTEIN"/>
    <property type="match status" value="1"/>
</dbReference>
<dbReference type="SUPFAM" id="SSF53850">
    <property type="entry name" value="Periplasmic binding protein-like II"/>
    <property type="match status" value="1"/>
</dbReference>
<protein>
    <submittedName>
        <fullName evidence="7">ABC transporter substrate-binding protein</fullName>
    </submittedName>
</protein>
<evidence type="ECO:0000256" key="5">
    <source>
        <dbReference type="SAM" id="SignalP"/>
    </source>
</evidence>
<dbReference type="Proteomes" id="UP001501821">
    <property type="component" value="Unassembled WGS sequence"/>
</dbReference>
<dbReference type="CDD" id="cd00995">
    <property type="entry name" value="PBP2_NikA_DppA_OppA_like"/>
    <property type="match status" value="1"/>
</dbReference>
<keyword evidence="8" id="KW-1185">Reference proteome</keyword>
<comment type="subcellular location">
    <subcellularLocation>
        <location evidence="1">Cell envelope</location>
    </subcellularLocation>
</comment>
<evidence type="ECO:0000256" key="1">
    <source>
        <dbReference type="ARBA" id="ARBA00004196"/>
    </source>
</evidence>
<evidence type="ECO:0000259" key="6">
    <source>
        <dbReference type="Pfam" id="PF00496"/>
    </source>
</evidence>
<name>A0ABP7HPQ8_9ACTN</name>
<keyword evidence="3" id="KW-0813">Transport</keyword>
<evidence type="ECO:0000256" key="2">
    <source>
        <dbReference type="ARBA" id="ARBA00005695"/>
    </source>
</evidence>
<reference evidence="8" key="1">
    <citation type="journal article" date="2019" name="Int. J. Syst. Evol. Microbiol.">
        <title>The Global Catalogue of Microorganisms (GCM) 10K type strain sequencing project: providing services to taxonomists for standard genome sequencing and annotation.</title>
        <authorList>
            <consortium name="The Broad Institute Genomics Platform"/>
            <consortium name="The Broad Institute Genome Sequencing Center for Infectious Disease"/>
            <person name="Wu L."/>
            <person name="Ma J."/>
        </authorList>
    </citation>
    <scope>NUCLEOTIDE SEQUENCE [LARGE SCALE GENOMIC DNA]</scope>
    <source>
        <strain evidence="8">JCM 16953</strain>
    </source>
</reference>
<dbReference type="Gene3D" id="3.10.105.10">
    <property type="entry name" value="Dipeptide-binding Protein, Domain 3"/>
    <property type="match status" value="1"/>
</dbReference>
<gene>
    <name evidence="7" type="ORF">GCM10022242_00330</name>
</gene>
<dbReference type="PANTHER" id="PTHR30290">
    <property type="entry name" value="PERIPLASMIC BINDING COMPONENT OF ABC TRANSPORTER"/>
    <property type="match status" value="1"/>
</dbReference>
<dbReference type="PIRSF" id="PIRSF002741">
    <property type="entry name" value="MppA"/>
    <property type="match status" value="1"/>
</dbReference>
<evidence type="ECO:0000313" key="8">
    <source>
        <dbReference type="Proteomes" id="UP001501821"/>
    </source>
</evidence>
<keyword evidence="4 5" id="KW-0732">Signal</keyword>
<dbReference type="InterPro" id="IPR039424">
    <property type="entry name" value="SBP_5"/>
</dbReference>